<dbReference type="PANTHER" id="PTHR30386">
    <property type="entry name" value="MEMBRANE FUSION SUBUNIT OF EMRAB-TOLC MULTIDRUG EFFLUX PUMP"/>
    <property type="match status" value="1"/>
</dbReference>
<dbReference type="PANTHER" id="PTHR30386:SF26">
    <property type="entry name" value="TRANSPORT PROTEIN COMB"/>
    <property type="match status" value="1"/>
</dbReference>
<evidence type="ECO:0000256" key="1">
    <source>
        <dbReference type="ARBA" id="ARBA00004377"/>
    </source>
</evidence>
<dbReference type="EMBL" id="VLLF01000019">
    <property type="protein sequence ID" value="TWI78685.1"/>
    <property type="molecule type" value="Genomic_DNA"/>
</dbReference>
<dbReference type="Pfam" id="PF25994">
    <property type="entry name" value="HH_AprE"/>
    <property type="match status" value="1"/>
</dbReference>
<dbReference type="Pfam" id="PF26002">
    <property type="entry name" value="Beta-barrel_AprE"/>
    <property type="match status" value="1"/>
</dbReference>
<feature type="coiled-coil region" evidence="10">
    <location>
        <begin position="247"/>
        <end position="274"/>
    </location>
</feature>
<dbReference type="InterPro" id="IPR058982">
    <property type="entry name" value="Beta-barrel_AprE"/>
</dbReference>
<dbReference type="InterPro" id="IPR050739">
    <property type="entry name" value="MFP"/>
</dbReference>
<dbReference type="OrthoDB" id="9810980at2"/>
<feature type="coiled-coil region" evidence="10">
    <location>
        <begin position="160"/>
        <end position="194"/>
    </location>
</feature>
<evidence type="ECO:0000256" key="9">
    <source>
        <dbReference type="RuleBase" id="RU365093"/>
    </source>
</evidence>
<evidence type="ECO:0000259" key="11">
    <source>
        <dbReference type="Pfam" id="PF25994"/>
    </source>
</evidence>
<keyword evidence="10" id="KW-0175">Coiled coil</keyword>
<evidence type="ECO:0000313" key="13">
    <source>
        <dbReference type="EMBL" id="TWI78685.1"/>
    </source>
</evidence>
<dbReference type="GO" id="GO:0005886">
    <property type="term" value="C:plasma membrane"/>
    <property type="evidence" value="ECO:0007669"/>
    <property type="project" value="UniProtKB-SubCell"/>
</dbReference>
<reference evidence="13 14" key="1">
    <citation type="submission" date="2019-07" db="EMBL/GenBank/DDBJ databases">
        <title>Genomic Encyclopedia of Archaeal and Bacterial Type Strains, Phase II (KMG-II): from individual species to whole genera.</title>
        <authorList>
            <person name="Goeker M."/>
        </authorList>
    </citation>
    <scope>NUCLEOTIDE SEQUENCE [LARGE SCALE GENOMIC DNA]</scope>
    <source>
        <strain evidence="13 14">ATCC BAA-252</strain>
    </source>
</reference>
<protein>
    <recommendedName>
        <fullName evidence="9">Membrane fusion protein (MFP) family protein</fullName>
    </recommendedName>
</protein>
<accession>A0A562SBF1</accession>
<evidence type="ECO:0000256" key="2">
    <source>
        <dbReference type="ARBA" id="ARBA00009477"/>
    </source>
</evidence>
<sequence length="457" mass="50162">MTPSNLDEKFELNDGKAVKLTNMAAAAIGVCLVAFVAWSVMTPIDEVAKARGVVEPISEVQQLQTEHGGALASVLVRKGDVVSRGDTIAIFDHEDVRSELREAQAKALALALEKERLLALVENRAPVFDSVAGEALAPLDLIAVKTGQETLPQEDIEAIQELIDREVAALEARKAFLENERDVINRQVAEKRADLQAISSERPAVERQLAVAKELTTTLHGLVDRGLAPRPRLIEAVQEEARYDYELATLSGRKAVMEAEIAELQEDMERIDLNEAAEARSRIAEINGERRVVDEQIGRLRQRVLSTELKSPVAGYVQSVPDTVVGRVIEPGGMVAEIVPRDVGLRFAAQLQPRDVGFVSVGQKVVLKVDAFDFSRYGALDGSVMEVSPTTIVDDRGAAFYEVLVEVPVTYFRDNPEQFALLPGMTGEADILTGKKTVFEYIWKPVFTNLDLALSER</sequence>
<dbReference type="Proteomes" id="UP000320593">
    <property type="component" value="Unassembled WGS sequence"/>
</dbReference>
<evidence type="ECO:0000256" key="7">
    <source>
        <dbReference type="ARBA" id="ARBA00022989"/>
    </source>
</evidence>
<evidence type="ECO:0000256" key="10">
    <source>
        <dbReference type="SAM" id="Coils"/>
    </source>
</evidence>
<dbReference type="PRINTS" id="PR01490">
    <property type="entry name" value="RTXTOXIND"/>
</dbReference>
<keyword evidence="3 9" id="KW-0813">Transport</keyword>
<feature type="transmembrane region" description="Helical" evidence="9">
    <location>
        <begin position="20"/>
        <end position="41"/>
    </location>
</feature>
<dbReference type="GO" id="GO:0015031">
    <property type="term" value="P:protein transport"/>
    <property type="evidence" value="ECO:0007669"/>
    <property type="project" value="InterPro"/>
</dbReference>
<comment type="similarity">
    <text evidence="2 9">Belongs to the membrane fusion protein (MFP) (TC 8.A.1) family.</text>
</comment>
<proteinExistence type="inferred from homology"/>
<keyword evidence="14" id="KW-1185">Reference proteome</keyword>
<keyword evidence="6 9" id="KW-0812">Transmembrane</keyword>
<evidence type="ECO:0000256" key="5">
    <source>
        <dbReference type="ARBA" id="ARBA00022519"/>
    </source>
</evidence>
<keyword evidence="4 9" id="KW-1003">Cell membrane</keyword>
<name>A0A562SBF1_9HYPH</name>
<dbReference type="AlphaFoldDB" id="A0A562SBF1"/>
<dbReference type="InterPro" id="IPR010129">
    <property type="entry name" value="T1SS_HlyD"/>
</dbReference>
<evidence type="ECO:0000256" key="6">
    <source>
        <dbReference type="ARBA" id="ARBA00022692"/>
    </source>
</evidence>
<dbReference type="InterPro" id="IPR058781">
    <property type="entry name" value="HH_AprE-like"/>
</dbReference>
<comment type="caution">
    <text evidence="13">The sequence shown here is derived from an EMBL/GenBank/DDBJ whole genome shotgun (WGS) entry which is preliminary data.</text>
</comment>
<dbReference type="RefSeq" id="WP_145347755.1">
    <property type="nucleotide sequence ID" value="NZ_SMLY01000034.1"/>
</dbReference>
<feature type="domain" description="AprE-like beta-barrel" evidence="12">
    <location>
        <begin position="347"/>
        <end position="434"/>
    </location>
</feature>
<dbReference type="Gene3D" id="2.40.30.170">
    <property type="match status" value="1"/>
</dbReference>
<keyword evidence="8 9" id="KW-0472">Membrane</keyword>
<evidence type="ECO:0000259" key="12">
    <source>
        <dbReference type="Pfam" id="PF26002"/>
    </source>
</evidence>
<evidence type="ECO:0000256" key="3">
    <source>
        <dbReference type="ARBA" id="ARBA00022448"/>
    </source>
</evidence>
<comment type="subcellular location">
    <subcellularLocation>
        <location evidence="1 9">Cell inner membrane</location>
        <topology evidence="1 9">Single-pass membrane protein</topology>
    </subcellularLocation>
</comment>
<evidence type="ECO:0000256" key="8">
    <source>
        <dbReference type="ARBA" id="ARBA00023136"/>
    </source>
</evidence>
<keyword evidence="5 9" id="KW-0997">Cell inner membrane</keyword>
<keyword evidence="7 9" id="KW-1133">Transmembrane helix</keyword>
<evidence type="ECO:0000256" key="4">
    <source>
        <dbReference type="ARBA" id="ARBA00022475"/>
    </source>
</evidence>
<organism evidence="13 14">
    <name type="scientific">Roseibium hamelinense</name>
    <dbReference type="NCBI Taxonomy" id="150831"/>
    <lineage>
        <taxon>Bacteria</taxon>
        <taxon>Pseudomonadati</taxon>
        <taxon>Pseudomonadota</taxon>
        <taxon>Alphaproteobacteria</taxon>
        <taxon>Hyphomicrobiales</taxon>
        <taxon>Stappiaceae</taxon>
        <taxon>Roseibium</taxon>
    </lineage>
</organism>
<gene>
    <name evidence="13" type="ORF">JM93_04423</name>
</gene>
<dbReference type="NCBIfam" id="TIGR01843">
    <property type="entry name" value="type_I_hlyD"/>
    <property type="match status" value="1"/>
</dbReference>
<evidence type="ECO:0000313" key="14">
    <source>
        <dbReference type="Proteomes" id="UP000320593"/>
    </source>
</evidence>
<feature type="domain" description="AprE-like long alpha-helical hairpin" evidence="11">
    <location>
        <begin position="96"/>
        <end position="302"/>
    </location>
</feature>